<reference evidence="2 3" key="1">
    <citation type="submission" date="2018-09" db="EMBL/GenBank/DDBJ databases">
        <authorList>
            <person name="Peiro R."/>
            <person name="Begona"/>
            <person name="Cbmso G."/>
            <person name="Lopez M."/>
            <person name="Gonzalez S."/>
        </authorList>
    </citation>
    <scope>NUCLEOTIDE SEQUENCE [LARGE SCALE GENOMIC DNA]</scope>
</reference>
<dbReference type="AlphaFoldDB" id="A0A3P3YXF3"/>
<feature type="region of interest" description="Disordered" evidence="1">
    <location>
        <begin position="135"/>
        <end position="159"/>
    </location>
</feature>
<accession>A0A3P3YXF3</accession>
<evidence type="ECO:0000313" key="2">
    <source>
        <dbReference type="EMBL" id="SYZ62632.1"/>
    </source>
</evidence>
<protein>
    <submittedName>
        <fullName evidence="2">Hypothetical_protein</fullName>
    </submittedName>
</protein>
<evidence type="ECO:0000313" key="3">
    <source>
        <dbReference type="Proteomes" id="UP000319462"/>
    </source>
</evidence>
<evidence type="ECO:0000256" key="1">
    <source>
        <dbReference type="SAM" id="MobiDB-lite"/>
    </source>
</evidence>
<gene>
    <name evidence="2" type="ORF">LBRM2904_04.0730</name>
</gene>
<sequence length="159" mass="16302">MTPSKRIIGLWPASGTGGRGGTVASPLVSELPDCIPLLPGEWKAASGDLIGSAESAVAGLHKKLEGNASLGGGCIFLSTTPKGTKRVWQAWGACRGSLNTLASSPVDKVNRQFKGSEGKHAARPHYTTAAAVATPEHYGHGGRGPSRGSCRGAFRGGKR</sequence>
<organism evidence="2 3">
    <name type="scientific">Leishmania braziliensis MHOM/BR/75/M2904</name>
    <dbReference type="NCBI Taxonomy" id="420245"/>
    <lineage>
        <taxon>Eukaryota</taxon>
        <taxon>Discoba</taxon>
        <taxon>Euglenozoa</taxon>
        <taxon>Kinetoplastea</taxon>
        <taxon>Metakinetoplastina</taxon>
        <taxon>Trypanosomatida</taxon>
        <taxon>Trypanosomatidae</taxon>
        <taxon>Leishmaniinae</taxon>
        <taxon>Leishmania</taxon>
        <taxon>Leishmania braziliensis species complex</taxon>
    </lineage>
</organism>
<dbReference type="Proteomes" id="UP000319462">
    <property type="component" value="Chromosome 4"/>
</dbReference>
<dbReference type="EMBL" id="LS997603">
    <property type="protein sequence ID" value="SYZ62632.1"/>
    <property type="molecule type" value="Genomic_DNA"/>
</dbReference>
<proteinExistence type="predicted"/>
<name>A0A3P3YXF3_LEIBR</name>